<dbReference type="InterPro" id="IPR016134">
    <property type="entry name" value="Dockerin_dom"/>
</dbReference>
<dbReference type="Pfam" id="PF01833">
    <property type="entry name" value="TIG"/>
    <property type="match status" value="1"/>
</dbReference>
<dbReference type="InterPro" id="IPR003961">
    <property type="entry name" value="FN3_dom"/>
</dbReference>
<dbReference type="Gene3D" id="1.10.1330.10">
    <property type="entry name" value="Dockerin domain"/>
    <property type="match status" value="1"/>
</dbReference>
<reference evidence="3" key="1">
    <citation type="submission" date="2022-06" db="EMBL/GenBank/DDBJ databases">
        <title>Gracilimonas sp. CAU 1638 isolated from sea sediment.</title>
        <authorList>
            <person name="Kim W."/>
        </authorList>
    </citation>
    <scope>NUCLEOTIDE SEQUENCE</scope>
    <source>
        <strain evidence="3">CAU 1638</strain>
    </source>
</reference>
<dbReference type="NCBIfam" id="TIGR04183">
    <property type="entry name" value="Por_Secre_tail"/>
    <property type="match status" value="1"/>
</dbReference>
<dbReference type="InterPro" id="IPR008965">
    <property type="entry name" value="CBM2/CBM3_carb-bd_dom_sf"/>
</dbReference>
<organism evidence="3 4">
    <name type="scientific">Gracilimonas sediminicola</name>
    <dbReference type="NCBI Taxonomy" id="2952158"/>
    <lineage>
        <taxon>Bacteria</taxon>
        <taxon>Pseudomonadati</taxon>
        <taxon>Balneolota</taxon>
        <taxon>Balneolia</taxon>
        <taxon>Balneolales</taxon>
        <taxon>Balneolaceae</taxon>
        <taxon>Gracilimonas</taxon>
    </lineage>
</organism>
<gene>
    <name evidence="3" type="ORF">NM125_07790</name>
</gene>
<dbReference type="InterPro" id="IPR002102">
    <property type="entry name" value="Cohesin_dom"/>
</dbReference>
<dbReference type="InterPro" id="IPR013783">
    <property type="entry name" value="Ig-like_fold"/>
</dbReference>
<dbReference type="SUPFAM" id="SSF49265">
    <property type="entry name" value="Fibronectin type III"/>
    <property type="match status" value="1"/>
</dbReference>
<dbReference type="InterPro" id="IPR002909">
    <property type="entry name" value="IPT_dom"/>
</dbReference>
<dbReference type="GO" id="GO:0030246">
    <property type="term" value="F:carbohydrate binding"/>
    <property type="evidence" value="ECO:0007669"/>
    <property type="project" value="InterPro"/>
</dbReference>
<dbReference type="Proteomes" id="UP001139125">
    <property type="component" value="Unassembled WGS sequence"/>
</dbReference>
<name>A0A9X2L396_9BACT</name>
<evidence type="ECO:0000313" key="3">
    <source>
        <dbReference type="EMBL" id="MCP9291482.1"/>
    </source>
</evidence>
<dbReference type="CDD" id="cd14256">
    <property type="entry name" value="Dockerin_I"/>
    <property type="match status" value="1"/>
</dbReference>
<accession>A0A9X2L396</accession>
<dbReference type="SUPFAM" id="SSF81296">
    <property type="entry name" value="E set domains"/>
    <property type="match status" value="1"/>
</dbReference>
<proteinExistence type="predicted"/>
<dbReference type="PROSITE" id="PS50853">
    <property type="entry name" value="FN3"/>
    <property type="match status" value="1"/>
</dbReference>
<feature type="domain" description="Dockerin" evidence="2">
    <location>
        <begin position="1358"/>
        <end position="1422"/>
    </location>
</feature>
<dbReference type="RefSeq" id="WP_255134348.1">
    <property type="nucleotide sequence ID" value="NZ_JANDBC010000001.1"/>
</dbReference>
<comment type="caution">
    <text evidence="3">The sequence shown here is derived from an EMBL/GenBank/DDBJ whole genome shotgun (WGS) entry which is preliminary data.</text>
</comment>
<dbReference type="Gene3D" id="2.60.40.10">
    <property type="entry name" value="Immunoglobulins"/>
    <property type="match status" value="4"/>
</dbReference>
<protein>
    <submittedName>
        <fullName evidence="3">T9SS type A sorting domain-containing protein</fullName>
    </submittedName>
</protein>
<dbReference type="Pfam" id="PF18962">
    <property type="entry name" value="Por_Secre_tail"/>
    <property type="match status" value="1"/>
</dbReference>
<dbReference type="Gene3D" id="2.60.40.680">
    <property type="match status" value="1"/>
</dbReference>
<keyword evidence="4" id="KW-1185">Reference proteome</keyword>
<evidence type="ECO:0000259" key="2">
    <source>
        <dbReference type="PROSITE" id="PS51766"/>
    </source>
</evidence>
<dbReference type="Pfam" id="PF00963">
    <property type="entry name" value="Cohesin"/>
    <property type="match status" value="1"/>
</dbReference>
<dbReference type="PROSITE" id="PS51766">
    <property type="entry name" value="DOCKERIN"/>
    <property type="match status" value="1"/>
</dbReference>
<dbReference type="GO" id="GO:0000272">
    <property type="term" value="P:polysaccharide catabolic process"/>
    <property type="evidence" value="ECO:0007669"/>
    <property type="project" value="InterPro"/>
</dbReference>
<dbReference type="SUPFAM" id="SSF63446">
    <property type="entry name" value="Type I dockerin domain"/>
    <property type="match status" value="1"/>
</dbReference>
<dbReference type="Gene3D" id="2.60.40.4070">
    <property type="match status" value="1"/>
</dbReference>
<dbReference type="InterPro" id="IPR014756">
    <property type="entry name" value="Ig_E-set"/>
</dbReference>
<evidence type="ECO:0000313" key="4">
    <source>
        <dbReference type="Proteomes" id="UP001139125"/>
    </source>
</evidence>
<dbReference type="SUPFAM" id="SSF49384">
    <property type="entry name" value="Carbohydrate-binding domain"/>
    <property type="match status" value="1"/>
</dbReference>
<dbReference type="CDD" id="cd08547">
    <property type="entry name" value="Type_II_cohesin"/>
    <property type="match status" value="1"/>
</dbReference>
<evidence type="ECO:0000259" key="1">
    <source>
        <dbReference type="PROSITE" id="PS50853"/>
    </source>
</evidence>
<dbReference type="InterPro" id="IPR026444">
    <property type="entry name" value="Secre_tail"/>
</dbReference>
<dbReference type="InterPro" id="IPR036439">
    <property type="entry name" value="Dockerin_dom_sf"/>
</dbReference>
<feature type="domain" description="Fibronectin type-III" evidence="1">
    <location>
        <begin position="1134"/>
        <end position="1226"/>
    </location>
</feature>
<sequence length="1646" mass="182229">MKKIIGIILFTLTFISHLYGFQSDPEKLVGENLIKGFTELANLRGGTRNDYNGLQESYLNKKKDLMRMTASIPVEYGIGGSISMYIDLNDYYSSYNTENPLTLEGSLGWITVWVDARVSLSVGVEVPLGIGLSQVEFDEGNEDAKRPMTIGTISGTIPFLQINSFDINLRENSAELFNVETNPVTEISLEALSLNGNVQRFEIKKNVLDEIIGTAILSSANNQTNILSILPTNSQQVFFNVLSSFFEFEGWKIKVKDSVYEIFDQGSYREITTSDNATSPAEYDGLINHAKGGMDLDNDGVPDNYYPIIPYAEFLYWFGGNGGYKFDIDFKNTGNNTTDFVVKVESFPDGWNVGADDGDNVTSNIDRKFKVIDVLPNELASVYFHIVVFGGAAESGEVKFGLYKDDLFNELLDEITIKVFRVNTVNNEQPTIVLESPDQDIYLSDSQGTIPITWTDLDNDDNAFVNLALDPDIGDDPWEGEENHIWIETGIEENSEIDSFDFETLNLETGEYSLWGVIFDGVNEPAYSKAQGIVTFADEFGKFSIHRINQVIGESNTPFDFDINYKSYVNHNRDLHDINVVIGDNAYDLESDETDIQNGITYSIDGLTFPQGEYEYYFTSEYMGETIRYPKVQNYTFSVGQSAEGYDVAMSGASGFSPSLPDFGNNISVEAWVSNEGVETYDEVEVTVRLVNPNGTTEDTDAGTISNLQPTYNESIDLSLTMPSNGSDGTYRIIYTADGGLDENIDNNVFTKSFYLGELLGTESYRAKSDEVIYDQGDTFSINGHSFEITSVSDGQVVFLNSGDHEDFYNGQIAIYDDIDVAIHVQDAYSYFYNGGWVEQVILIPLESTTSAPSFPAENLYFTQGEQHTTIVQLPSGYNYDEYLIIDEDGYEDEIDSWIGSINEVSGNRLEIVWDIPSNEPIDRHEIYFQTEYTNANNMYNNVYLNIVAPSPNIESLSKNQFSADDIITISGSNFTSTQGTVKFNEEEGDVNSWSTTQISVTVPEGITDGALLVRNANGPSNAKSYQVISSTGDPIVQQRIPNQVIKAGDTLYVAQLANTFNDPNDDNLTYSSEVDSGVVVLSSDLENGDLRIAADSGAAGLYSVIISATDADAAVVSDTFSVDVEKLIDPSLVPTLIYPANNAVDIPLTFNFEWSSAPNVLSYDFQVSDTSDFSTYLLLEESLTDTTITSSDLSYNENYYWRVRANFDGEVGDWSGAFQFSTEELIIEPITVYFDSLSGFVNSNLQVPVYIGETSNQFFESFHFELGFDPTLIEFTSLLQDSTLSESFSVQHNISEPGRLLVNGATSEAVTGSGKLITLNFQLTNEGSSSLNWISFHFNEGSPESNPVNGDVGISIPPINCGDVSNDGTVTNFDATKVLRHVVMLEELVGEDSVRADVTANSWISSYDASQILKHIVGKPHIFNCGQSSAKWAYTPVEVSYDWFIDSENKESTTYQVPINVMSDQIVEAVDLSIEVSEEIKFKGISNTQEGWMLYTNRVGQAVYVSLVGSEALGTDLLGIAEFEIELPVSHTVYLTGEIKANDNEAIKLGRLILHEVPSEFALAQNYPNPFNPVTRIKYSVPKKSDVKIVVYNLLGQEVAELVNESKDPGNYSVSWDASANASGLYVYRLISGSNVITNRMILIK</sequence>
<dbReference type="InterPro" id="IPR036116">
    <property type="entry name" value="FN3_sf"/>
</dbReference>
<dbReference type="EMBL" id="JANDBC010000001">
    <property type="protein sequence ID" value="MCP9291482.1"/>
    <property type="molecule type" value="Genomic_DNA"/>
</dbReference>